<evidence type="ECO:0000313" key="5">
    <source>
        <dbReference type="Proteomes" id="UP000004931"/>
    </source>
</evidence>
<evidence type="ECO:0000313" key="4">
    <source>
        <dbReference type="EMBL" id="EAW31052.1"/>
    </source>
</evidence>
<keyword evidence="5" id="KW-1185">Reference proteome</keyword>
<feature type="region of interest" description="Disordered" evidence="1">
    <location>
        <begin position="34"/>
        <end position="68"/>
    </location>
</feature>
<protein>
    <recommendedName>
        <fullName evidence="3">DUF4124 domain-containing protein</fullName>
    </recommendedName>
</protein>
<sequence length="268" mass="29805">MLKNIVILTFAGLVSLSADADIYSWKNDSGNTVYSDQHRSGKTIAETSTNRTNHYSADRNHKATESPSATLVTVATTQAATTQLNPAALSATTDHGSPAITMTETECQQQYRLSCDRVENWKQYASDACDDDPQCLDDDFLDRKYRPRTIEEMRKIAQRAAIRNNLQDEQIALFLTKKYSNYCANQAAMYCQDKRDSECAATMRSYCADSRDLADIFQKYGNLSAVEKQQIISQAKSLAMSSGDNALDYDQLVASLIELLVSQTLLGL</sequence>
<dbReference type="InterPro" id="IPR025392">
    <property type="entry name" value="DUF4124"/>
</dbReference>
<keyword evidence="2" id="KW-0732">Signal</keyword>
<evidence type="ECO:0000259" key="3">
    <source>
        <dbReference type="Pfam" id="PF13511"/>
    </source>
</evidence>
<feature type="signal peptide" evidence="2">
    <location>
        <begin position="1"/>
        <end position="20"/>
    </location>
</feature>
<dbReference type="OrthoDB" id="6366673at2"/>
<evidence type="ECO:0000256" key="2">
    <source>
        <dbReference type="SAM" id="SignalP"/>
    </source>
</evidence>
<dbReference type="AlphaFoldDB" id="A0YE18"/>
<feature type="chain" id="PRO_5002631105" description="DUF4124 domain-containing protein" evidence="2">
    <location>
        <begin position="21"/>
        <end position="268"/>
    </location>
</feature>
<dbReference type="EMBL" id="AAVT01000005">
    <property type="protein sequence ID" value="EAW31052.1"/>
    <property type="molecule type" value="Genomic_DNA"/>
</dbReference>
<dbReference type="Pfam" id="PF13511">
    <property type="entry name" value="DUF4124"/>
    <property type="match status" value="1"/>
</dbReference>
<comment type="caution">
    <text evidence="4">The sequence shown here is derived from an EMBL/GenBank/DDBJ whole genome shotgun (WGS) entry which is preliminary data.</text>
</comment>
<accession>A0YE18</accession>
<organism evidence="4 5">
    <name type="scientific">marine gamma proteobacterium HTCC2143</name>
    <dbReference type="NCBI Taxonomy" id="247633"/>
    <lineage>
        <taxon>Bacteria</taxon>
        <taxon>Pseudomonadati</taxon>
        <taxon>Pseudomonadota</taxon>
        <taxon>Gammaproteobacteria</taxon>
        <taxon>Cellvibrionales</taxon>
        <taxon>Spongiibacteraceae</taxon>
        <taxon>BD1-7 clade</taxon>
    </lineage>
</organism>
<name>A0YE18_9GAMM</name>
<reference evidence="4 5" key="1">
    <citation type="journal article" date="2010" name="J. Bacteriol.">
        <title>Genome sequence of the oligotrophic marine Gammaproteobacterium HTCC2143, isolated from the Oregon Coast.</title>
        <authorList>
            <person name="Oh H.M."/>
            <person name="Kang I."/>
            <person name="Ferriera S."/>
            <person name="Giovannoni S.J."/>
            <person name="Cho J.C."/>
        </authorList>
    </citation>
    <scope>NUCLEOTIDE SEQUENCE [LARGE SCALE GENOMIC DNA]</scope>
    <source>
        <strain evidence="4 5">HTCC2143</strain>
    </source>
</reference>
<evidence type="ECO:0000256" key="1">
    <source>
        <dbReference type="SAM" id="MobiDB-lite"/>
    </source>
</evidence>
<proteinExistence type="predicted"/>
<feature type="domain" description="DUF4124" evidence="3">
    <location>
        <begin position="13"/>
        <end position="51"/>
    </location>
</feature>
<feature type="compositionally biased region" description="Polar residues" evidence="1">
    <location>
        <begin position="45"/>
        <end position="55"/>
    </location>
</feature>
<gene>
    <name evidence="4" type="ORF">GP2143_10657</name>
</gene>
<dbReference type="Proteomes" id="UP000004931">
    <property type="component" value="Unassembled WGS sequence"/>
</dbReference>